<sequence>MAGVDTKHPDYARYAPEWARIDDCVAGERAVKAQKTKYLPHPAFDPSQDPMASKRYDSYLARAPFLNATGRTLQALLGVAFAKPVEVSLSGALDVLRENADGRGLPIAQVLRGALSAALKGGRFGFLVDFSRPAKYDAEGNPVPMTAEEAAGQRVLIDLYSAREVINWREENGRTTLVVTQRTVEVMPDDVDDFAMHSVTEYVELRLVEGVAHCRRWIHNTGATIGAYPSGFTKTDLVPLRDRDGSPLEELPWAWGGAFDNNASVDPAPLADLAGLNIKHFAAEADLAELAHVVGQPTLVVSGLTQTWVDKNLQNGIALGATRGLPLPQDSAASLLQAEDRNVCLTLCERREKQMAMIGAALIERGSAPKTATEADYDARTDNSALALAAGNVEAAFNKALEIAGRFVVGEGSVMLDRTYTALNIDPQAITALMAGVQTGVITLESFVRYLMRQGIEDDSRSVEDIMEALRVQNEPPTGGVNDEGQ</sequence>
<reference evidence="2" key="1">
    <citation type="submission" date="2010-12" db="EMBL/GenBank/DDBJ databases">
        <authorList>
            <person name="Carrias A.A."/>
            <person name="Welch T.J."/>
            <person name="Waldbieser G.C."/>
            <person name="Mead D.A."/>
            <person name="Terhune J.S."/>
            <person name="Liles M.R."/>
        </authorList>
    </citation>
    <scope>NUCLEOTIDE SEQUENCE</scope>
</reference>
<evidence type="ECO:0000313" key="2">
    <source>
        <dbReference type="EMBL" id="ADV36482.1"/>
    </source>
</evidence>
<dbReference type="EMBL" id="HQ824635">
    <property type="protein sequence ID" value="ADV36482.1"/>
    <property type="molecule type" value="Genomic_DNA"/>
</dbReference>
<organism evidence="2">
    <name type="scientific">Edwardsiella phage eiDWF</name>
    <dbReference type="NCBI Taxonomy" id="945084"/>
    <lineage>
        <taxon>Viruses</taxon>
    </lineage>
</organism>
<gene>
    <name evidence="2" type="primary">eiDWFOrf34</name>
</gene>
<accession>E7EKX7</accession>
<dbReference type="InterPro" id="IPR025129">
    <property type="entry name" value="DUF4055"/>
</dbReference>
<evidence type="ECO:0000259" key="1">
    <source>
        <dbReference type="Pfam" id="PF13264"/>
    </source>
</evidence>
<reference evidence="2" key="2">
    <citation type="journal article" date="2011" name="Virol. J.">
        <title>Comparative genomic analysis of bacteriophages specific to the channel catfish pathogen Edwardsiella ictaluri.</title>
        <authorList>
            <person name="Carrias A."/>
            <person name="Welch T.J."/>
            <person name="Waldbieser G.C."/>
            <person name="Mead D.A."/>
            <person name="Terhune J.S."/>
            <person name="Liles M.R."/>
        </authorList>
    </citation>
    <scope>NUCLEOTIDE SEQUENCE</scope>
</reference>
<name>E7EKX7_9VIRU</name>
<protein>
    <submittedName>
        <fullName evidence="2">Phage structural protein</fullName>
    </submittedName>
</protein>
<dbReference type="Pfam" id="PF13264">
    <property type="entry name" value="DUF4055"/>
    <property type="match status" value="1"/>
</dbReference>
<feature type="domain" description="DUF4055" evidence="1">
    <location>
        <begin position="269"/>
        <end position="407"/>
    </location>
</feature>
<proteinExistence type="predicted"/>